<dbReference type="PANTHER" id="PTHR42685">
    <property type="entry name" value="GERANYLGERANYL DIPHOSPHATE REDUCTASE"/>
    <property type="match status" value="1"/>
</dbReference>
<accession>A0A166E3T9</accession>
<dbReference type="AlphaFoldDB" id="A0A166E3T9"/>
<evidence type="ECO:0000313" key="3">
    <source>
        <dbReference type="Proteomes" id="UP000077275"/>
    </source>
</evidence>
<sequence length="482" mass="54534">MSFDYDVVIIGAGPIGSTLAYKIAKKGYSVAILEKKKEIGIPLQCAGIVSKKLKDINEIPDSLILNEVKGAYLHSLSHDLRVKKDKNEALIIDRIGYDKFLAKRAIDAGAILFKQSKVIAVDSKSGTILCQNNRKVKAKIIVGADGPKSIASDSFNHSFKYFNATQYLIEINNKHDDIGYSNNENVGYHSNENIGFHSNENIGFHSNENIGFHSNENIGFHSNENIGYHNNENVGYHNNEIVNEENKEFKKINKDSESIINNKTDNSNDFVDIFAISKILPGFLWCIPTTKNSYRIGLFSNNDYKNQKIILEDFLSTNEKFKNCSIVEKYNGKIPIFDKNKNLVTDRMILIGDAASQIKPTTGGGLILGFDICNLASDAIIKSLKDDDIHILKKYEKNFKKKYSKELSYQLKVQQTLEILSDDDLDHMFLKLKEKNAEEIISKYGDMDKQSVLVKEFIKRGIIFSIIPKAFFRKLISIWGFK</sequence>
<dbReference type="InterPro" id="IPR050407">
    <property type="entry name" value="Geranylgeranyl_reductase"/>
</dbReference>
<evidence type="ECO:0000313" key="2">
    <source>
        <dbReference type="EMBL" id="KZX16249.1"/>
    </source>
</evidence>
<dbReference type="Pfam" id="PF01266">
    <property type="entry name" value="DAO"/>
    <property type="match status" value="1"/>
</dbReference>
<dbReference type="GO" id="GO:0004502">
    <property type="term" value="F:kynurenine 3-monooxygenase activity"/>
    <property type="evidence" value="ECO:0007669"/>
    <property type="project" value="UniProtKB-EC"/>
</dbReference>
<reference evidence="2 3" key="1">
    <citation type="submission" date="2016-04" db="EMBL/GenBank/DDBJ databases">
        <title>Genome sequence of Methanobrevibacter cuticularis DSM 11139.</title>
        <authorList>
            <person name="Poehlein A."/>
            <person name="Seedorf H."/>
            <person name="Daniel R."/>
        </authorList>
    </citation>
    <scope>NUCLEOTIDE SEQUENCE [LARGE SCALE GENOMIC DNA]</scope>
    <source>
        <strain evidence="2 3">DSM 11139</strain>
    </source>
</reference>
<dbReference type="RefSeq" id="WP_067259584.1">
    <property type="nucleotide sequence ID" value="NZ_LWMW01000097.1"/>
</dbReference>
<dbReference type="Proteomes" id="UP000077275">
    <property type="component" value="Unassembled WGS sequence"/>
</dbReference>
<dbReference type="InterPro" id="IPR006076">
    <property type="entry name" value="FAD-dep_OxRdtase"/>
</dbReference>
<name>A0A166E3T9_9EURY</name>
<dbReference type="SUPFAM" id="SSF69349">
    <property type="entry name" value="Phage fibre proteins"/>
    <property type="match status" value="1"/>
</dbReference>
<evidence type="ECO:0000259" key="1">
    <source>
        <dbReference type="Pfam" id="PF01266"/>
    </source>
</evidence>
<dbReference type="STRING" id="47311.MBCUT_09850"/>
<protein>
    <submittedName>
        <fullName evidence="2">Kynurenine 3-monooxygenase</fullName>
        <ecNumber evidence="2">1.14.13.9</ecNumber>
    </submittedName>
</protein>
<keyword evidence="2" id="KW-0560">Oxidoreductase</keyword>
<keyword evidence="3" id="KW-1185">Reference proteome</keyword>
<dbReference type="PANTHER" id="PTHR42685:SF22">
    <property type="entry name" value="CONDITIONED MEDIUM FACTOR RECEPTOR 1"/>
    <property type="match status" value="1"/>
</dbReference>
<dbReference type="EC" id="1.14.13.9" evidence="2"/>
<dbReference type="EMBL" id="LWMW01000097">
    <property type="protein sequence ID" value="KZX16249.1"/>
    <property type="molecule type" value="Genomic_DNA"/>
</dbReference>
<gene>
    <name evidence="2" type="primary">kmo</name>
    <name evidence="2" type="ORF">MBCUT_09850</name>
</gene>
<dbReference type="OrthoDB" id="46008at2157"/>
<dbReference type="InterPro" id="IPR036188">
    <property type="entry name" value="FAD/NAD-bd_sf"/>
</dbReference>
<proteinExistence type="predicted"/>
<dbReference type="SUPFAM" id="SSF51905">
    <property type="entry name" value="FAD/NAD(P)-binding domain"/>
    <property type="match status" value="1"/>
</dbReference>
<organism evidence="2 3">
    <name type="scientific">Methanobrevibacter cuticularis</name>
    <dbReference type="NCBI Taxonomy" id="47311"/>
    <lineage>
        <taxon>Archaea</taxon>
        <taxon>Methanobacteriati</taxon>
        <taxon>Methanobacteriota</taxon>
        <taxon>Methanomada group</taxon>
        <taxon>Methanobacteria</taxon>
        <taxon>Methanobacteriales</taxon>
        <taxon>Methanobacteriaceae</taxon>
        <taxon>Methanobrevibacter</taxon>
    </lineage>
</organism>
<dbReference type="PATRIC" id="fig|47311.3.peg.1087"/>
<dbReference type="PRINTS" id="PR00420">
    <property type="entry name" value="RNGMNOXGNASE"/>
</dbReference>
<keyword evidence="2" id="KW-0503">Monooxygenase</keyword>
<feature type="domain" description="FAD dependent oxidoreductase" evidence="1">
    <location>
        <begin position="6"/>
        <end position="40"/>
    </location>
</feature>
<dbReference type="Gene3D" id="3.50.50.60">
    <property type="entry name" value="FAD/NAD(P)-binding domain"/>
    <property type="match status" value="2"/>
</dbReference>
<comment type="caution">
    <text evidence="2">The sequence shown here is derived from an EMBL/GenBank/DDBJ whole genome shotgun (WGS) entry which is preliminary data.</text>
</comment>